<comment type="similarity">
    <text evidence="1">Belongs to the glycosyltransferase 20 family.</text>
</comment>
<dbReference type="AlphaFoldDB" id="A0A8J3DST9"/>
<proteinExistence type="inferred from homology"/>
<protein>
    <recommendedName>
        <fullName evidence="4">Glucosylglycerol-phosphate synthase</fullName>
    </recommendedName>
</protein>
<evidence type="ECO:0008006" key="4">
    <source>
        <dbReference type="Google" id="ProtNLM"/>
    </source>
</evidence>
<dbReference type="RefSeq" id="WP_188409588.1">
    <property type="nucleotide sequence ID" value="NZ_BMCP01000002.1"/>
</dbReference>
<evidence type="ECO:0000313" key="2">
    <source>
        <dbReference type="EMBL" id="GGE42819.1"/>
    </source>
</evidence>
<dbReference type="PANTHER" id="PTHR10788:SF106">
    <property type="entry name" value="BCDNA.GH08860"/>
    <property type="match status" value="1"/>
</dbReference>
<dbReference type="Proteomes" id="UP000602745">
    <property type="component" value="Unassembled WGS sequence"/>
</dbReference>
<dbReference type="SUPFAM" id="SSF53756">
    <property type="entry name" value="UDP-Glycosyltransferase/glycogen phosphorylase"/>
    <property type="match status" value="1"/>
</dbReference>
<comment type="caution">
    <text evidence="2">The sequence shown here is derived from an EMBL/GenBank/DDBJ whole genome shotgun (WGS) entry which is preliminary data.</text>
</comment>
<dbReference type="PANTHER" id="PTHR10788">
    <property type="entry name" value="TREHALOSE-6-PHOSPHATE SYNTHASE"/>
    <property type="match status" value="1"/>
</dbReference>
<dbReference type="InterPro" id="IPR001830">
    <property type="entry name" value="Glyco_trans_20"/>
</dbReference>
<dbReference type="NCBIfam" id="TIGR02398">
    <property type="entry name" value="gluc_glyc_Psyn"/>
    <property type="match status" value="1"/>
</dbReference>
<dbReference type="InterPro" id="IPR012764">
    <property type="entry name" value="Gluc_glyc_Psyn"/>
</dbReference>
<dbReference type="GO" id="GO:0003825">
    <property type="term" value="F:alpha,alpha-trehalose-phosphate synthase (UDP-forming) activity"/>
    <property type="evidence" value="ECO:0007669"/>
    <property type="project" value="TreeGrafter"/>
</dbReference>
<dbReference type="EMBL" id="BMCP01000002">
    <property type="protein sequence ID" value="GGE42819.1"/>
    <property type="molecule type" value="Genomic_DNA"/>
</dbReference>
<organism evidence="2 3">
    <name type="scientific">Agaricicola taiwanensis</name>
    <dbReference type="NCBI Taxonomy" id="591372"/>
    <lineage>
        <taxon>Bacteria</taxon>
        <taxon>Pseudomonadati</taxon>
        <taxon>Pseudomonadota</taxon>
        <taxon>Alphaproteobacteria</taxon>
        <taxon>Rhodobacterales</taxon>
        <taxon>Paracoccaceae</taxon>
        <taxon>Agaricicola</taxon>
    </lineage>
</organism>
<dbReference type="GO" id="GO:0005992">
    <property type="term" value="P:trehalose biosynthetic process"/>
    <property type="evidence" value="ECO:0007669"/>
    <property type="project" value="InterPro"/>
</dbReference>
<evidence type="ECO:0000256" key="1">
    <source>
        <dbReference type="ARBA" id="ARBA00008799"/>
    </source>
</evidence>
<dbReference type="CDD" id="cd03788">
    <property type="entry name" value="GT20_TPS"/>
    <property type="match status" value="1"/>
</dbReference>
<reference evidence="2" key="2">
    <citation type="submission" date="2020-09" db="EMBL/GenBank/DDBJ databases">
        <authorList>
            <person name="Sun Q."/>
            <person name="Sedlacek I."/>
        </authorList>
    </citation>
    <scope>NUCLEOTIDE SEQUENCE</scope>
    <source>
        <strain evidence="2">CCM 7684</strain>
    </source>
</reference>
<name>A0A8J3DST9_9RHOB</name>
<sequence length="504" mass="56982">MKKSNLVIVYHRQPYEEVLEDGRVTYREHSSPNGIVPTLKSFFGAVEQCAWVAWKQVDPKAQKSFERVVRISDSYGEYNVSRLPLTAAQVKSFYHVTSKEALWPILHSFPEKYNYDPVDWATFREVNLLFAKAAVAEAADGAVIWVHDYNLWLVPEYVKQMRPDVKVAFFHHTPFPAPSMFNILPWRDEIIESLLACDLVGFHIPRYATSFVATACSLKDVEIVESIAVEETLTPRGTALSEPEIPQRLRYKGRDILIDAFPVGANADYIREVAATAKTAQREEAIKAELGDRKFIISVGRTDYTKGTRDTLLAYERLLERRPDLVGQVQLLVTSVSANSGMAVYRSVQRDIEQISGRINGRYATFGWQPLLLFTSAIPFEELIAYYRCADVCWITPLRDGLNLVAKEYVAARKDMNGALVLSEFTGAAVELPSAVLTNPYSTRAMDAAIDQALAMPEDEQRRRMARMWDSVEKYDSTHWARHVLGCFEKLQGLNPPAKVDDAA</sequence>
<keyword evidence="3" id="KW-1185">Reference proteome</keyword>
<evidence type="ECO:0000313" key="3">
    <source>
        <dbReference type="Proteomes" id="UP000602745"/>
    </source>
</evidence>
<gene>
    <name evidence="2" type="ORF">GCM10007276_20100</name>
</gene>
<dbReference type="GO" id="GO:0051473">
    <property type="term" value="P:glucosylglycerol biosynthetic process"/>
    <property type="evidence" value="ECO:0007669"/>
    <property type="project" value="InterPro"/>
</dbReference>
<accession>A0A8J3DST9</accession>
<dbReference type="Gene3D" id="3.40.50.2000">
    <property type="entry name" value="Glycogen Phosphorylase B"/>
    <property type="match status" value="2"/>
</dbReference>
<dbReference type="Pfam" id="PF00982">
    <property type="entry name" value="Glyco_transf_20"/>
    <property type="match status" value="1"/>
</dbReference>
<reference evidence="2" key="1">
    <citation type="journal article" date="2014" name="Int. J. Syst. Evol. Microbiol.">
        <title>Complete genome sequence of Corynebacterium casei LMG S-19264T (=DSM 44701T), isolated from a smear-ripened cheese.</title>
        <authorList>
            <consortium name="US DOE Joint Genome Institute (JGI-PGF)"/>
            <person name="Walter F."/>
            <person name="Albersmeier A."/>
            <person name="Kalinowski J."/>
            <person name="Ruckert C."/>
        </authorList>
    </citation>
    <scope>NUCLEOTIDE SEQUENCE</scope>
    <source>
        <strain evidence="2">CCM 7684</strain>
    </source>
</reference>